<dbReference type="EMBL" id="ANOH01000152">
    <property type="protein sequence ID" value="EMI56375.1"/>
    <property type="molecule type" value="Genomic_DNA"/>
</dbReference>
<dbReference type="InterPro" id="IPR041289">
    <property type="entry name" value="Bact_RF_family3"/>
</dbReference>
<sequence length="372" mass="40338">MKAKTAMSTATNELTTKSVKPSDLKRLAKTAGSPCVSILMRTHRSGPETLQGAIRLKNSIATAEEKLTALGHAPSILDPIRSLINNSEFWQNQRDGLAIYLTADGCQIFSVNRTIPNEVIVGDAFLIAPLVPQHGAAGEYFALSLTWDDAKLYRSNEGSLQLVKTDLLPASYYDLVIPRDPEVSLQHTSHRSVGNAPGTSTAMFHGHGEGEDKIEADRDQYLSLVGNLVASEIYNTHRPLVVVATTETCGKFESTTEVTADAKVEGSPAQWTEHELFEKVQSAVDTELEDDKVDFFQRFGTAASRSQGSSDIQECMTAAQEGKVDTLVVATEKAGRGDINRLALEVLRTGGNVFQSDSDNIDSSGVAAIYRY</sequence>
<protein>
    <submittedName>
        <fullName evidence="1">Uncharacterized protein</fullName>
    </submittedName>
</protein>
<evidence type="ECO:0000313" key="1">
    <source>
        <dbReference type="EMBL" id="EMI56375.1"/>
    </source>
</evidence>
<dbReference type="PATRIC" id="fig|1263870.3.peg.2314"/>
<accession>M5U4J6</accession>
<name>M5U4J6_9BACT</name>
<reference evidence="1 2" key="1">
    <citation type="journal article" date="2013" name="Mar. Genomics">
        <title>Expression of sulfatases in Rhodopirellula baltica and the diversity of sulfatases in the genus Rhodopirellula.</title>
        <authorList>
            <person name="Wegner C.E."/>
            <person name="Richter-Heitmann T."/>
            <person name="Klindworth A."/>
            <person name="Klockow C."/>
            <person name="Richter M."/>
            <person name="Achstetter T."/>
            <person name="Glockner F.O."/>
            <person name="Harder J."/>
        </authorList>
    </citation>
    <scope>NUCLEOTIDE SEQUENCE [LARGE SCALE GENOMIC DNA]</scope>
    <source>
        <strain evidence="1 2">SM41</strain>
    </source>
</reference>
<gene>
    <name evidence="1" type="ORF">RSSM_02170</name>
</gene>
<dbReference type="AlphaFoldDB" id="M5U4J6"/>
<organism evidence="1 2">
    <name type="scientific">Rhodopirellula sallentina SM41</name>
    <dbReference type="NCBI Taxonomy" id="1263870"/>
    <lineage>
        <taxon>Bacteria</taxon>
        <taxon>Pseudomonadati</taxon>
        <taxon>Planctomycetota</taxon>
        <taxon>Planctomycetia</taxon>
        <taxon>Pirellulales</taxon>
        <taxon>Pirellulaceae</taxon>
        <taxon>Rhodopirellula</taxon>
    </lineage>
</organism>
<dbReference type="Proteomes" id="UP000011885">
    <property type="component" value="Unassembled WGS sequence"/>
</dbReference>
<keyword evidence="2" id="KW-1185">Reference proteome</keyword>
<dbReference type="Pfam" id="PF18845">
    <property type="entry name" value="baeRF_family3"/>
    <property type="match status" value="1"/>
</dbReference>
<evidence type="ECO:0000313" key="2">
    <source>
        <dbReference type="Proteomes" id="UP000011885"/>
    </source>
</evidence>
<comment type="caution">
    <text evidence="1">The sequence shown here is derived from an EMBL/GenBank/DDBJ whole genome shotgun (WGS) entry which is preliminary data.</text>
</comment>
<proteinExistence type="predicted"/>